<accession>A0AAV5DRF5</accession>
<comment type="caution">
    <text evidence="1">The sequence shown here is derived from an EMBL/GenBank/DDBJ whole genome shotgun (WGS) entry which is preliminary data.</text>
</comment>
<evidence type="ECO:0000313" key="2">
    <source>
        <dbReference type="Proteomes" id="UP001054889"/>
    </source>
</evidence>
<dbReference type="Proteomes" id="UP001054889">
    <property type="component" value="Unassembled WGS sequence"/>
</dbReference>
<keyword evidence="2" id="KW-1185">Reference proteome</keyword>
<evidence type="ECO:0000313" key="1">
    <source>
        <dbReference type="EMBL" id="GJN13098.1"/>
    </source>
</evidence>
<dbReference type="EMBL" id="BQKI01000033">
    <property type="protein sequence ID" value="GJN13098.1"/>
    <property type="molecule type" value="Genomic_DNA"/>
</dbReference>
<reference evidence="1" key="1">
    <citation type="journal article" date="2018" name="DNA Res.">
        <title>Multiple hybrid de novo genome assembly of finger millet, an orphan allotetraploid crop.</title>
        <authorList>
            <person name="Hatakeyama M."/>
            <person name="Aluri S."/>
            <person name="Balachadran M.T."/>
            <person name="Sivarajan S.R."/>
            <person name="Patrignani A."/>
            <person name="Gruter S."/>
            <person name="Poveda L."/>
            <person name="Shimizu-Inatsugi R."/>
            <person name="Baeten J."/>
            <person name="Francoijs K.J."/>
            <person name="Nataraja K.N."/>
            <person name="Reddy Y.A.N."/>
            <person name="Phadnis S."/>
            <person name="Ravikumar R.L."/>
            <person name="Schlapbach R."/>
            <person name="Sreeman S.M."/>
            <person name="Shimizu K.K."/>
        </authorList>
    </citation>
    <scope>NUCLEOTIDE SEQUENCE</scope>
</reference>
<organism evidence="1 2">
    <name type="scientific">Eleusine coracana subsp. coracana</name>
    <dbReference type="NCBI Taxonomy" id="191504"/>
    <lineage>
        <taxon>Eukaryota</taxon>
        <taxon>Viridiplantae</taxon>
        <taxon>Streptophyta</taxon>
        <taxon>Embryophyta</taxon>
        <taxon>Tracheophyta</taxon>
        <taxon>Spermatophyta</taxon>
        <taxon>Magnoliopsida</taxon>
        <taxon>Liliopsida</taxon>
        <taxon>Poales</taxon>
        <taxon>Poaceae</taxon>
        <taxon>PACMAD clade</taxon>
        <taxon>Chloridoideae</taxon>
        <taxon>Cynodonteae</taxon>
        <taxon>Eleusininae</taxon>
        <taxon>Eleusine</taxon>
    </lineage>
</organism>
<protein>
    <submittedName>
        <fullName evidence="1">Uncharacterized protein</fullName>
    </submittedName>
</protein>
<name>A0AAV5DRF5_ELECO</name>
<reference evidence="1" key="2">
    <citation type="submission" date="2021-12" db="EMBL/GenBank/DDBJ databases">
        <title>Resequencing data analysis of finger millet.</title>
        <authorList>
            <person name="Hatakeyama M."/>
            <person name="Aluri S."/>
            <person name="Balachadran M.T."/>
            <person name="Sivarajan S.R."/>
            <person name="Poveda L."/>
            <person name="Shimizu-Inatsugi R."/>
            <person name="Schlapbach R."/>
            <person name="Sreeman S.M."/>
            <person name="Shimizu K.K."/>
        </authorList>
    </citation>
    <scope>NUCLEOTIDE SEQUENCE</scope>
</reference>
<gene>
    <name evidence="1" type="primary">ga31432</name>
    <name evidence="1" type="ORF">PR202_ga31432</name>
</gene>
<sequence>MVADENQGNGASWIPVHARLGPQPSSARHMASHAKPSSDGALKLYVGIYRAANGSVDLDTAPAIDDVSGGETSFDFTPSQEGNCFASRWMLMLLGSKIR</sequence>
<dbReference type="AlphaFoldDB" id="A0AAV5DRF5"/>
<proteinExistence type="predicted"/>